<feature type="non-terminal residue" evidence="1">
    <location>
        <position position="1"/>
    </location>
</feature>
<dbReference type="EMBL" id="BARS01002422">
    <property type="protein sequence ID" value="GAF85088.1"/>
    <property type="molecule type" value="Genomic_DNA"/>
</dbReference>
<comment type="caution">
    <text evidence="1">The sequence shown here is derived from an EMBL/GenBank/DDBJ whole genome shotgun (WGS) entry which is preliminary data.</text>
</comment>
<protein>
    <submittedName>
        <fullName evidence="1">Uncharacterized protein</fullName>
    </submittedName>
</protein>
<evidence type="ECO:0000313" key="1">
    <source>
        <dbReference type="EMBL" id="GAF85088.1"/>
    </source>
</evidence>
<reference evidence="1" key="1">
    <citation type="journal article" date="2014" name="Front. Microbiol.">
        <title>High frequency of phylogenetically diverse reductive dehalogenase-homologous genes in deep subseafloor sedimentary metagenomes.</title>
        <authorList>
            <person name="Kawai M."/>
            <person name="Futagami T."/>
            <person name="Toyoda A."/>
            <person name="Takaki Y."/>
            <person name="Nishi S."/>
            <person name="Hori S."/>
            <person name="Arai W."/>
            <person name="Tsubouchi T."/>
            <person name="Morono Y."/>
            <person name="Uchiyama I."/>
            <person name="Ito T."/>
            <person name="Fujiyama A."/>
            <person name="Inagaki F."/>
            <person name="Takami H."/>
        </authorList>
    </citation>
    <scope>NUCLEOTIDE SEQUENCE</scope>
    <source>
        <strain evidence="1">Expedition CK06-06</strain>
    </source>
</reference>
<accession>X0SV84</accession>
<name>X0SV84_9ZZZZ</name>
<proteinExistence type="predicted"/>
<sequence length="36" mass="4243">EDMKKMILATRGKVFTAKTLERLVECTRLKEFEAKQ</sequence>
<dbReference type="AlphaFoldDB" id="X0SV84"/>
<gene>
    <name evidence="1" type="ORF">S01H1_04605</name>
</gene>
<organism evidence="1">
    <name type="scientific">marine sediment metagenome</name>
    <dbReference type="NCBI Taxonomy" id="412755"/>
    <lineage>
        <taxon>unclassified sequences</taxon>
        <taxon>metagenomes</taxon>
        <taxon>ecological metagenomes</taxon>
    </lineage>
</organism>